<reference evidence="2 3" key="1">
    <citation type="submission" date="2021-01" db="EMBL/GenBank/DDBJ databases">
        <title>Sequencing the genomes of 1000 actinobacteria strains.</title>
        <authorList>
            <person name="Klenk H.-P."/>
        </authorList>
    </citation>
    <scope>NUCLEOTIDE SEQUENCE [LARGE SCALE GENOMIC DNA]</scope>
    <source>
        <strain evidence="2 3">DSM 18662</strain>
    </source>
</reference>
<comment type="caution">
    <text evidence="2">The sequence shown here is derived from an EMBL/GenBank/DDBJ whole genome shotgun (WGS) entry which is preliminary data.</text>
</comment>
<dbReference type="Pfam" id="PF19684">
    <property type="entry name" value="DUF6186"/>
    <property type="match status" value="1"/>
</dbReference>
<dbReference type="RefSeq" id="WP_204919198.1">
    <property type="nucleotide sequence ID" value="NZ_BAAAQP010000003.1"/>
</dbReference>
<accession>A0ABS2RM18</accession>
<name>A0ABS2RM18_9ACTN</name>
<evidence type="ECO:0000313" key="2">
    <source>
        <dbReference type="EMBL" id="MBM7800045.1"/>
    </source>
</evidence>
<keyword evidence="1" id="KW-1133">Transmembrane helix</keyword>
<protein>
    <submittedName>
        <fullName evidence="2">Uncharacterized protein</fullName>
    </submittedName>
</protein>
<gene>
    <name evidence="2" type="ORF">JOE57_002966</name>
</gene>
<sequence length="68" mass="7877">MTSRLVTILGFVLGGLALLVLEVWARRTDRSQSLAGILDRVMERRVSRLTILLFWWWLGWHFLLVPAA</sequence>
<evidence type="ECO:0000313" key="3">
    <source>
        <dbReference type="Proteomes" id="UP000704762"/>
    </source>
</evidence>
<proteinExistence type="predicted"/>
<feature type="transmembrane region" description="Helical" evidence="1">
    <location>
        <begin position="6"/>
        <end position="25"/>
    </location>
</feature>
<dbReference type="EMBL" id="JAFBCF010000001">
    <property type="protein sequence ID" value="MBM7800045.1"/>
    <property type="molecule type" value="Genomic_DNA"/>
</dbReference>
<keyword evidence="1" id="KW-0812">Transmembrane</keyword>
<keyword evidence="1" id="KW-0472">Membrane</keyword>
<feature type="transmembrane region" description="Helical" evidence="1">
    <location>
        <begin position="46"/>
        <end position="65"/>
    </location>
</feature>
<dbReference type="InterPro" id="IPR046177">
    <property type="entry name" value="DUF6186"/>
</dbReference>
<dbReference type="Proteomes" id="UP000704762">
    <property type="component" value="Unassembled WGS sequence"/>
</dbReference>
<evidence type="ECO:0000256" key="1">
    <source>
        <dbReference type="SAM" id="Phobius"/>
    </source>
</evidence>
<keyword evidence="3" id="KW-1185">Reference proteome</keyword>
<organism evidence="2 3">
    <name type="scientific">Microlunatus panaciterrae</name>
    <dbReference type="NCBI Taxonomy" id="400768"/>
    <lineage>
        <taxon>Bacteria</taxon>
        <taxon>Bacillati</taxon>
        <taxon>Actinomycetota</taxon>
        <taxon>Actinomycetes</taxon>
        <taxon>Propionibacteriales</taxon>
        <taxon>Propionibacteriaceae</taxon>
        <taxon>Microlunatus</taxon>
    </lineage>
</organism>